<evidence type="ECO:0000313" key="2">
    <source>
        <dbReference type="Ensembl" id="ENSZLMP00000015137.1"/>
    </source>
</evidence>
<sequence length="318" mass="36358">MKRSLGDTSARSTAGCLPVPLFNQKKRTRQPLTSNPLRSETDTGSGTLWRHLKLKQQFMDLLLYTLITYMSNQKRYCDTELLYCRNRNEYAPLGNTANSRPANATSRKFENFSSSLKTVQQQKHPDSGKPSQLIRTDTSKGQWPLKPNTVARSLQDHSPAYKFNYNTQQNKMNENQIGCETSSSQVKTKIKKNSLRILSAVIQSVRHWSQYTYKTPLLFEVLGTLDSAVTPGAHGAKHFLLRDGKETLPCVFYEIDRELPRLIRGRVHRCMGTYDAKRNIFKCVSVRPATAQEQDTFQDFVKIADVEMTAYVKTMNEM</sequence>
<proteinExistence type="predicted"/>
<dbReference type="PANTHER" id="PTHR35258:SF1">
    <property type="entry name" value="SPERMATOGENESIS-ASSOCIATED PROTEIN 22"/>
    <property type="match status" value="1"/>
</dbReference>
<organism evidence="2 3">
    <name type="scientific">Zosterops lateralis melanops</name>
    <dbReference type="NCBI Taxonomy" id="1220523"/>
    <lineage>
        <taxon>Eukaryota</taxon>
        <taxon>Metazoa</taxon>
        <taxon>Chordata</taxon>
        <taxon>Craniata</taxon>
        <taxon>Vertebrata</taxon>
        <taxon>Euteleostomi</taxon>
        <taxon>Archelosauria</taxon>
        <taxon>Archosauria</taxon>
        <taxon>Dinosauria</taxon>
        <taxon>Saurischia</taxon>
        <taxon>Theropoda</taxon>
        <taxon>Coelurosauria</taxon>
        <taxon>Aves</taxon>
        <taxon>Neognathae</taxon>
        <taxon>Neoaves</taxon>
        <taxon>Telluraves</taxon>
        <taxon>Australaves</taxon>
        <taxon>Passeriformes</taxon>
        <taxon>Sylvioidea</taxon>
        <taxon>Zosteropidae</taxon>
        <taxon>Zosterops</taxon>
    </lineage>
</organism>
<evidence type="ECO:0000313" key="3">
    <source>
        <dbReference type="Proteomes" id="UP000694401"/>
    </source>
</evidence>
<evidence type="ECO:0000256" key="1">
    <source>
        <dbReference type="SAM" id="MobiDB-lite"/>
    </source>
</evidence>
<accession>A0A8D2PJB1</accession>
<dbReference type="GO" id="GO:0007129">
    <property type="term" value="P:homologous chromosome pairing at meiosis"/>
    <property type="evidence" value="ECO:0007669"/>
    <property type="project" value="InterPro"/>
</dbReference>
<name>A0A8D2PJB1_ZOSLA</name>
<dbReference type="GO" id="GO:0007276">
    <property type="term" value="P:gamete generation"/>
    <property type="evidence" value="ECO:0007669"/>
    <property type="project" value="InterPro"/>
</dbReference>
<feature type="compositionally biased region" description="Polar residues" evidence="1">
    <location>
        <begin position="95"/>
        <end position="122"/>
    </location>
</feature>
<feature type="region of interest" description="Disordered" evidence="1">
    <location>
        <begin position="25"/>
        <end position="44"/>
    </location>
</feature>
<dbReference type="Ensembl" id="ENSZLMT00000015555.1">
    <property type="protein sequence ID" value="ENSZLMP00000015137.1"/>
    <property type="gene ID" value="ENSZLMG00000010524.1"/>
</dbReference>
<feature type="compositionally biased region" description="Polar residues" evidence="1">
    <location>
        <begin position="129"/>
        <end position="141"/>
    </location>
</feature>
<dbReference type="InterPro" id="IPR033536">
    <property type="entry name" value="Spata22"/>
</dbReference>
<dbReference type="AlphaFoldDB" id="A0A8D2PJB1"/>
<dbReference type="Proteomes" id="UP000694401">
    <property type="component" value="Unassembled WGS sequence"/>
</dbReference>
<reference evidence="2" key="2">
    <citation type="submission" date="2025-09" db="UniProtKB">
        <authorList>
            <consortium name="Ensembl"/>
        </authorList>
    </citation>
    <scope>IDENTIFICATION</scope>
</reference>
<feature type="compositionally biased region" description="Polar residues" evidence="1">
    <location>
        <begin position="30"/>
        <end position="44"/>
    </location>
</feature>
<dbReference type="PANTHER" id="PTHR35258">
    <property type="entry name" value="SPERMATOGENESIS-ASSOCIATED PROTEIN 22"/>
    <property type="match status" value="1"/>
</dbReference>
<dbReference type="GO" id="GO:0000711">
    <property type="term" value="P:meiotic DNA repair synthesis"/>
    <property type="evidence" value="ECO:0007669"/>
    <property type="project" value="InterPro"/>
</dbReference>
<protein>
    <submittedName>
        <fullName evidence="2">Spermatogenesis associated 22</fullName>
    </submittedName>
</protein>
<feature type="region of interest" description="Disordered" evidence="1">
    <location>
        <begin position="92"/>
        <end position="142"/>
    </location>
</feature>
<dbReference type="GO" id="GO:0051445">
    <property type="term" value="P:regulation of meiotic cell cycle"/>
    <property type="evidence" value="ECO:0007669"/>
    <property type="project" value="TreeGrafter"/>
</dbReference>
<keyword evidence="3" id="KW-1185">Reference proteome</keyword>
<reference evidence="2" key="1">
    <citation type="submission" date="2025-08" db="UniProtKB">
        <authorList>
            <consortium name="Ensembl"/>
        </authorList>
    </citation>
    <scope>IDENTIFICATION</scope>
</reference>